<proteinExistence type="predicted"/>
<accession>A0A0B6Y8G5</accession>
<evidence type="ECO:0000313" key="1">
    <source>
        <dbReference type="EMBL" id="CEK51750.1"/>
    </source>
</evidence>
<dbReference type="EMBL" id="HACG01004885">
    <property type="protein sequence ID" value="CEK51750.1"/>
    <property type="molecule type" value="Transcribed_RNA"/>
</dbReference>
<feature type="non-terminal residue" evidence="1">
    <location>
        <position position="1"/>
    </location>
</feature>
<organism evidence="1">
    <name type="scientific">Arion vulgaris</name>
    <dbReference type="NCBI Taxonomy" id="1028688"/>
    <lineage>
        <taxon>Eukaryota</taxon>
        <taxon>Metazoa</taxon>
        <taxon>Spiralia</taxon>
        <taxon>Lophotrochozoa</taxon>
        <taxon>Mollusca</taxon>
        <taxon>Gastropoda</taxon>
        <taxon>Heterobranchia</taxon>
        <taxon>Euthyneura</taxon>
        <taxon>Panpulmonata</taxon>
        <taxon>Eupulmonata</taxon>
        <taxon>Stylommatophora</taxon>
        <taxon>Helicina</taxon>
        <taxon>Arionoidea</taxon>
        <taxon>Arionidae</taxon>
        <taxon>Arion</taxon>
    </lineage>
</organism>
<protein>
    <submittedName>
        <fullName evidence="1">Uncharacterized protein</fullName>
    </submittedName>
</protein>
<sequence length="151" mass="16562">VNTDSVLSTESISLISMTQSNGISSISSLQTEELIKQPNTEDDIFASLKEQDCEVSASSERFISSSDDEIVHHHQEADFTRSVIIIRSQQAPSMYSIPQCSPDTSVTHNSTIDQSIPCDTWDNSTLETVSPTSVEIQTVSLIQTESSVKHL</sequence>
<name>A0A0B6Y8G5_9EUPU</name>
<dbReference type="AlphaFoldDB" id="A0A0B6Y8G5"/>
<gene>
    <name evidence="1" type="primary">ORF14278</name>
</gene>
<reference evidence="1" key="1">
    <citation type="submission" date="2014-12" db="EMBL/GenBank/DDBJ databases">
        <title>Insight into the proteome of Arion vulgaris.</title>
        <authorList>
            <person name="Aradska J."/>
            <person name="Bulat T."/>
            <person name="Smidak R."/>
            <person name="Sarate P."/>
            <person name="Gangsoo J."/>
            <person name="Sialana F."/>
            <person name="Bilban M."/>
            <person name="Lubec G."/>
        </authorList>
    </citation>
    <scope>NUCLEOTIDE SEQUENCE</scope>
    <source>
        <tissue evidence="1">Skin</tissue>
    </source>
</reference>